<dbReference type="Pfam" id="PF14033">
    <property type="entry name" value="DUF4246"/>
    <property type="match status" value="1"/>
</dbReference>
<feature type="domain" description="DUF4246" evidence="1">
    <location>
        <begin position="94"/>
        <end position="484"/>
    </location>
</feature>
<dbReference type="PANTHER" id="PTHR33119">
    <property type="entry name" value="IFI3P"/>
    <property type="match status" value="1"/>
</dbReference>
<sequence length="553" mass="62864">MSFPSSTQWARPEHRGYRHPFLFGIHYLGGIGDSPRTLAELAMSQFSAELRRSKDWHTLYMDPNVRDACTEATLDRVWQVKTPSSIAEVKLSRKQIGYVLDELEGYRKLRQTSCQVSCFERIWESDSLMGLAQSEALVHSLDSLQDGCTSDHDGVTTHPIDPKLYCLVYDRTYVTIFDGRPRLLHPPTKTDVYTISREFALLPAQVSISADGSSVKFQSYINNLHTRWHHDVYKGLETLLGALIPLFENVLTDLHRNNPLKQRIPGRCRYTIWDEPEPPEYSDDEAGWVNYHREMRDWTLNRPIALPDVPEGGYPGGLEARKHVVRLRNRSVQVIVSTSETTLVPGGPGFANSPWHVEGMKTERIVACGLHFLEVENITDTSLEFRMAVTYPRGFSAGDTGATLRTWGLRDGDSCHQHIGDIPIRSGLSTVFPNIYQHRQTSFGLLDPSRKGYLKVVKFFLVDPDITPAVSTAQVAPQQYEWISAALFDALSSRLPTELIQQILDKVEGLMTREEAQEYKKRFEDAIEQFTQANNSYHFCIPFDVWNGPDMAQ</sequence>
<dbReference type="PANTHER" id="PTHR33119:SF1">
    <property type="entry name" value="FE2OG DIOXYGENASE DOMAIN-CONTAINING PROTEIN"/>
    <property type="match status" value="1"/>
</dbReference>
<dbReference type="InterPro" id="IPR025340">
    <property type="entry name" value="DUF4246"/>
</dbReference>
<dbReference type="AlphaFoldDB" id="A0A8H5ETS2"/>
<dbReference type="Proteomes" id="UP000567179">
    <property type="component" value="Unassembled WGS sequence"/>
</dbReference>
<dbReference type="EMBL" id="JAACJJ010000056">
    <property type="protein sequence ID" value="KAF5312074.1"/>
    <property type="molecule type" value="Genomic_DNA"/>
</dbReference>
<accession>A0A8H5ETS2</accession>
<evidence type="ECO:0000313" key="3">
    <source>
        <dbReference type="Proteomes" id="UP000567179"/>
    </source>
</evidence>
<gene>
    <name evidence="2" type="ORF">D9619_002704</name>
</gene>
<protein>
    <recommendedName>
        <fullName evidence="1">DUF4246 domain-containing protein</fullName>
    </recommendedName>
</protein>
<comment type="caution">
    <text evidence="2">The sequence shown here is derived from an EMBL/GenBank/DDBJ whole genome shotgun (WGS) entry which is preliminary data.</text>
</comment>
<evidence type="ECO:0000259" key="1">
    <source>
        <dbReference type="Pfam" id="PF14033"/>
    </source>
</evidence>
<dbReference type="OrthoDB" id="415532at2759"/>
<name>A0A8H5ETS2_9AGAR</name>
<reference evidence="2 3" key="1">
    <citation type="journal article" date="2020" name="ISME J.">
        <title>Uncovering the hidden diversity of litter-decomposition mechanisms in mushroom-forming fungi.</title>
        <authorList>
            <person name="Floudas D."/>
            <person name="Bentzer J."/>
            <person name="Ahren D."/>
            <person name="Johansson T."/>
            <person name="Persson P."/>
            <person name="Tunlid A."/>
        </authorList>
    </citation>
    <scope>NUCLEOTIDE SEQUENCE [LARGE SCALE GENOMIC DNA]</scope>
    <source>
        <strain evidence="2 3">CBS 101986</strain>
    </source>
</reference>
<keyword evidence="3" id="KW-1185">Reference proteome</keyword>
<dbReference type="InterPro" id="IPR049192">
    <property type="entry name" value="DUF4246_C"/>
</dbReference>
<organism evidence="2 3">
    <name type="scientific">Psilocybe cf. subviscida</name>
    <dbReference type="NCBI Taxonomy" id="2480587"/>
    <lineage>
        <taxon>Eukaryota</taxon>
        <taxon>Fungi</taxon>
        <taxon>Dikarya</taxon>
        <taxon>Basidiomycota</taxon>
        <taxon>Agaricomycotina</taxon>
        <taxon>Agaricomycetes</taxon>
        <taxon>Agaricomycetidae</taxon>
        <taxon>Agaricales</taxon>
        <taxon>Agaricineae</taxon>
        <taxon>Strophariaceae</taxon>
        <taxon>Psilocybe</taxon>
    </lineage>
</organism>
<evidence type="ECO:0000313" key="2">
    <source>
        <dbReference type="EMBL" id="KAF5312074.1"/>
    </source>
</evidence>
<proteinExistence type="predicted"/>